<name>A0A6N7W474_9ACTO</name>
<dbReference type="PANTHER" id="PTHR34702:SF1">
    <property type="entry name" value="NA(+)_H(+) ANTIPORTER SUBUNIT F"/>
    <property type="match status" value="1"/>
</dbReference>
<organism evidence="10 11">
    <name type="scientific">Scrofimicrobium canadense</name>
    <dbReference type="NCBI Taxonomy" id="2652290"/>
    <lineage>
        <taxon>Bacteria</taxon>
        <taxon>Bacillati</taxon>
        <taxon>Actinomycetota</taxon>
        <taxon>Actinomycetes</taxon>
        <taxon>Actinomycetales</taxon>
        <taxon>Actinomycetaceae</taxon>
        <taxon>Scrofimicrobium</taxon>
    </lineage>
</organism>
<keyword evidence="5 9" id="KW-0812">Transmembrane</keyword>
<keyword evidence="11" id="KW-1185">Reference proteome</keyword>
<evidence type="ECO:0000256" key="1">
    <source>
        <dbReference type="ARBA" id="ARBA00004651"/>
    </source>
</evidence>
<keyword evidence="7 9" id="KW-0472">Membrane</keyword>
<evidence type="ECO:0000256" key="2">
    <source>
        <dbReference type="ARBA" id="ARBA00009212"/>
    </source>
</evidence>
<dbReference type="AlphaFoldDB" id="A0A6N7W474"/>
<keyword evidence="8" id="KW-0175">Coiled coil</keyword>
<dbReference type="Proteomes" id="UP000470875">
    <property type="component" value="Unassembled WGS sequence"/>
</dbReference>
<comment type="subcellular location">
    <subcellularLocation>
        <location evidence="1">Cell membrane</location>
        <topology evidence="1">Multi-pass membrane protein</topology>
    </subcellularLocation>
</comment>
<comment type="caution">
    <text evidence="10">The sequence shown here is derived from an EMBL/GenBank/DDBJ whole genome shotgun (WGS) entry which is preliminary data.</text>
</comment>
<keyword evidence="4" id="KW-1003">Cell membrane</keyword>
<comment type="similarity">
    <text evidence="2">Belongs to the CPA3 antiporters (TC 2.A.63) subunit F family.</text>
</comment>
<keyword evidence="6 9" id="KW-1133">Transmembrane helix</keyword>
<dbReference type="EMBL" id="VULO01000005">
    <property type="protein sequence ID" value="MSS84105.1"/>
    <property type="molecule type" value="Genomic_DNA"/>
</dbReference>
<feature type="coiled-coil region" evidence="8">
    <location>
        <begin position="102"/>
        <end position="129"/>
    </location>
</feature>
<dbReference type="PANTHER" id="PTHR34702">
    <property type="entry name" value="NA(+)/H(+) ANTIPORTER SUBUNIT F1"/>
    <property type="match status" value="1"/>
</dbReference>
<feature type="transmembrane region" description="Helical" evidence="9">
    <location>
        <begin position="7"/>
        <end position="25"/>
    </location>
</feature>
<feature type="transmembrane region" description="Helical" evidence="9">
    <location>
        <begin position="63"/>
        <end position="85"/>
    </location>
</feature>
<protein>
    <submittedName>
        <fullName evidence="10">pH regulation protein F</fullName>
    </submittedName>
</protein>
<dbReference type="GO" id="GO:0015385">
    <property type="term" value="F:sodium:proton antiporter activity"/>
    <property type="evidence" value="ECO:0007669"/>
    <property type="project" value="TreeGrafter"/>
</dbReference>
<evidence type="ECO:0000256" key="9">
    <source>
        <dbReference type="SAM" id="Phobius"/>
    </source>
</evidence>
<dbReference type="InterPro" id="IPR007208">
    <property type="entry name" value="MrpF/PhaF-like"/>
</dbReference>
<proteinExistence type="inferred from homology"/>
<evidence type="ECO:0000256" key="6">
    <source>
        <dbReference type="ARBA" id="ARBA00022989"/>
    </source>
</evidence>
<evidence type="ECO:0000313" key="10">
    <source>
        <dbReference type="EMBL" id="MSS84105.1"/>
    </source>
</evidence>
<feature type="transmembrane region" description="Helical" evidence="9">
    <location>
        <begin position="37"/>
        <end position="57"/>
    </location>
</feature>
<dbReference type="GO" id="GO:0005886">
    <property type="term" value="C:plasma membrane"/>
    <property type="evidence" value="ECO:0007669"/>
    <property type="project" value="UniProtKB-SubCell"/>
</dbReference>
<dbReference type="RefSeq" id="WP_154544157.1">
    <property type="nucleotide sequence ID" value="NZ_VULO01000005.1"/>
</dbReference>
<accession>A0A6N7W474</accession>
<reference evidence="10 11" key="1">
    <citation type="submission" date="2019-08" db="EMBL/GenBank/DDBJ databases">
        <title>In-depth cultivation of the pig gut microbiome towards novel bacterial diversity and tailored functional studies.</title>
        <authorList>
            <person name="Wylensek D."/>
            <person name="Hitch T.C.A."/>
            <person name="Clavel T."/>
        </authorList>
    </citation>
    <scope>NUCLEOTIDE SEQUENCE [LARGE SCALE GENOMIC DNA]</scope>
    <source>
        <strain evidence="10 11">WB03_NA08</strain>
    </source>
</reference>
<gene>
    <name evidence="10" type="ORF">FYJ24_04850</name>
</gene>
<keyword evidence="3" id="KW-0813">Transport</keyword>
<evidence type="ECO:0000256" key="7">
    <source>
        <dbReference type="ARBA" id="ARBA00023136"/>
    </source>
</evidence>
<dbReference type="Pfam" id="PF04066">
    <property type="entry name" value="MrpF_PhaF"/>
    <property type="match status" value="1"/>
</dbReference>
<evidence type="ECO:0000313" key="11">
    <source>
        <dbReference type="Proteomes" id="UP000470875"/>
    </source>
</evidence>
<evidence type="ECO:0000256" key="5">
    <source>
        <dbReference type="ARBA" id="ARBA00022692"/>
    </source>
</evidence>
<sequence>MAEATEIIYWICGGLAAFAALLTVIRLGLGPTILDRAVAVDLLTAVAIAVIVLVIVWQGRADLSVLLVIFALTGFFSSVAIARFVGKERPGERSILSPEEAARQLQKLRDEEERQLLKEKALADEADKRQRGDNA</sequence>
<evidence type="ECO:0000256" key="8">
    <source>
        <dbReference type="SAM" id="Coils"/>
    </source>
</evidence>
<evidence type="ECO:0000256" key="4">
    <source>
        <dbReference type="ARBA" id="ARBA00022475"/>
    </source>
</evidence>
<evidence type="ECO:0000256" key="3">
    <source>
        <dbReference type="ARBA" id="ARBA00022448"/>
    </source>
</evidence>